<accession>D8RX72</accession>
<name>D8RX72_SELML</name>
<evidence type="ECO:0000256" key="1">
    <source>
        <dbReference type="SAM" id="Coils"/>
    </source>
</evidence>
<dbReference type="Gene3D" id="3.40.50.1000">
    <property type="entry name" value="HAD superfamily/HAD-like"/>
    <property type="match status" value="1"/>
</dbReference>
<dbReference type="EMBL" id="GL377593">
    <property type="protein sequence ID" value="EFJ23207.1"/>
    <property type="molecule type" value="Genomic_DNA"/>
</dbReference>
<dbReference type="InterPro" id="IPR036412">
    <property type="entry name" value="HAD-like_sf"/>
</dbReference>
<dbReference type="eggNOG" id="KOG1605">
    <property type="taxonomic scope" value="Eukaryota"/>
</dbReference>
<dbReference type="SUPFAM" id="SSF56784">
    <property type="entry name" value="HAD-like"/>
    <property type="match status" value="1"/>
</dbReference>
<evidence type="ECO:0000259" key="2">
    <source>
        <dbReference type="PROSITE" id="PS50969"/>
    </source>
</evidence>
<protein>
    <recommendedName>
        <fullName evidence="2">FCP1 homology domain-containing protein</fullName>
    </recommendedName>
</protein>
<reference evidence="3 4" key="1">
    <citation type="journal article" date="2011" name="Science">
        <title>The Selaginella genome identifies genetic changes associated with the evolution of vascular plants.</title>
        <authorList>
            <person name="Banks J.A."/>
            <person name="Nishiyama T."/>
            <person name="Hasebe M."/>
            <person name="Bowman J.L."/>
            <person name="Gribskov M."/>
            <person name="dePamphilis C."/>
            <person name="Albert V.A."/>
            <person name="Aono N."/>
            <person name="Aoyama T."/>
            <person name="Ambrose B.A."/>
            <person name="Ashton N.W."/>
            <person name="Axtell M.J."/>
            <person name="Barker E."/>
            <person name="Barker M.S."/>
            <person name="Bennetzen J.L."/>
            <person name="Bonawitz N.D."/>
            <person name="Chapple C."/>
            <person name="Cheng C."/>
            <person name="Correa L.G."/>
            <person name="Dacre M."/>
            <person name="DeBarry J."/>
            <person name="Dreyer I."/>
            <person name="Elias M."/>
            <person name="Engstrom E.M."/>
            <person name="Estelle M."/>
            <person name="Feng L."/>
            <person name="Finet C."/>
            <person name="Floyd S.K."/>
            <person name="Frommer W.B."/>
            <person name="Fujita T."/>
            <person name="Gramzow L."/>
            <person name="Gutensohn M."/>
            <person name="Harholt J."/>
            <person name="Hattori M."/>
            <person name="Heyl A."/>
            <person name="Hirai T."/>
            <person name="Hiwatashi Y."/>
            <person name="Ishikawa M."/>
            <person name="Iwata M."/>
            <person name="Karol K.G."/>
            <person name="Koehler B."/>
            <person name="Kolukisaoglu U."/>
            <person name="Kubo M."/>
            <person name="Kurata T."/>
            <person name="Lalonde S."/>
            <person name="Li K."/>
            <person name="Li Y."/>
            <person name="Litt A."/>
            <person name="Lyons E."/>
            <person name="Manning G."/>
            <person name="Maruyama T."/>
            <person name="Michael T.P."/>
            <person name="Mikami K."/>
            <person name="Miyazaki S."/>
            <person name="Morinaga S."/>
            <person name="Murata T."/>
            <person name="Mueller-Roeber B."/>
            <person name="Nelson D.R."/>
            <person name="Obara M."/>
            <person name="Oguri Y."/>
            <person name="Olmstead R.G."/>
            <person name="Onodera N."/>
            <person name="Petersen B.L."/>
            <person name="Pils B."/>
            <person name="Prigge M."/>
            <person name="Rensing S.A."/>
            <person name="Riano-Pachon D.M."/>
            <person name="Roberts A.W."/>
            <person name="Sato Y."/>
            <person name="Scheller H.V."/>
            <person name="Schulz B."/>
            <person name="Schulz C."/>
            <person name="Shakirov E.V."/>
            <person name="Shibagaki N."/>
            <person name="Shinohara N."/>
            <person name="Shippen D.E."/>
            <person name="Soerensen I."/>
            <person name="Sotooka R."/>
            <person name="Sugimoto N."/>
            <person name="Sugita M."/>
            <person name="Sumikawa N."/>
            <person name="Tanurdzic M."/>
            <person name="Theissen G."/>
            <person name="Ulvskov P."/>
            <person name="Wakazuki S."/>
            <person name="Weng J.K."/>
            <person name="Willats W.W."/>
            <person name="Wipf D."/>
            <person name="Wolf P.G."/>
            <person name="Yang L."/>
            <person name="Zimmer A.D."/>
            <person name="Zhu Q."/>
            <person name="Mitros T."/>
            <person name="Hellsten U."/>
            <person name="Loque D."/>
            <person name="Otillar R."/>
            <person name="Salamov A."/>
            <person name="Schmutz J."/>
            <person name="Shapiro H."/>
            <person name="Lindquist E."/>
            <person name="Lucas S."/>
            <person name="Rokhsar D."/>
            <person name="Grigoriev I.V."/>
        </authorList>
    </citation>
    <scope>NUCLEOTIDE SEQUENCE [LARGE SCALE GENOMIC DNA]</scope>
</reference>
<dbReference type="CDD" id="cd07521">
    <property type="entry name" value="HAD_FCP1-like"/>
    <property type="match status" value="1"/>
</dbReference>
<dbReference type="SMART" id="SM00577">
    <property type="entry name" value="CPDc"/>
    <property type="match status" value="1"/>
</dbReference>
<dbReference type="PROSITE" id="PS50969">
    <property type="entry name" value="FCP1"/>
    <property type="match status" value="1"/>
</dbReference>
<evidence type="ECO:0000313" key="4">
    <source>
        <dbReference type="Proteomes" id="UP000001514"/>
    </source>
</evidence>
<dbReference type="KEGG" id="smo:SELMODRAFT_415773"/>
<keyword evidence="4" id="KW-1185">Reference proteome</keyword>
<organism evidence="4">
    <name type="scientific">Selaginella moellendorffii</name>
    <name type="common">Spikemoss</name>
    <dbReference type="NCBI Taxonomy" id="88036"/>
    <lineage>
        <taxon>Eukaryota</taxon>
        <taxon>Viridiplantae</taxon>
        <taxon>Streptophyta</taxon>
        <taxon>Embryophyta</taxon>
        <taxon>Tracheophyta</taxon>
        <taxon>Lycopodiopsida</taxon>
        <taxon>Selaginellales</taxon>
        <taxon>Selaginellaceae</taxon>
        <taxon>Selaginella</taxon>
    </lineage>
</organism>
<dbReference type="AlphaFoldDB" id="D8RX72"/>
<proteinExistence type="predicted"/>
<gene>
    <name evidence="3" type="ORF">SELMODRAFT_415773</name>
</gene>
<feature type="coiled-coil region" evidence="1">
    <location>
        <begin position="147"/>
        <end position="234"/>
    </location>
</feature>
<evidence type="ECO:0000313" key="3">
    <source>
        <dbReference type="EMBL" id="EFJ23207.1"/>
    </source>
</evidence>
<feature type="domain" description="FCP1 homology" evidence="2">
    <location>
        <begin position="621"/>
        <end position="786"/>
    </location>
</feature>
<dbReference type="PANTHER" id="PTHR37761">
    <property type="entry name" value="OS09G0108400 PROTEIN"/>
    <property type="match status" value="1"/>
</dbReference>
<feature type="coiled-coil region" evidence="1">
    <location>
        <begin position="262"/>
        <end position="310"/>
    </location>
</feature>
<dbReference type="Pfam" id="PF03031">
    <property type="entry name" value="NIF"/>
    <property type="match status" value="1"/>
</dbReference>
<dbReference type="HOGENOM" id="CLU_367786_0_0_1"/>
<keyword evidence="1" id="KW-0175">Coiled coil</keyword>
<dbReference type="InterPro" id="IPR023214">
    <property type="entry name" value="HAD_sf"/>
</dbReference>
<dbReference type="Proteomes" id="UP000001514">
    <property type="component" value="Unassembled WGS sequence"/>
</dbReference>
<dbReference type="Gramene" id="EFJ23207">
    <property type="protein sequence ID" value="EFJ23207"/>
    <property type="gene ID" value="SELMODRAFT_415773"/>
</dbReference>
<dbReference type="InParanoid" id="D8RX72"/>
<sequence>MAVFEESRVSYYNRIAPSTKVLEVMDGLLAWAADVVGGGSDPESPAANAFLAFTPDQLQEIERLDRRASELQRSLQQLRHRLPPANIAQGLPHLHAESLASQSALALELHAHSASRIQAQVRESTLQSDIAAYKKALAATEQQAVDRSREAQELELSFQELEQLEQKLREEYDCLEEELRAQRDSIEELEEKVQEASPLEEEEASELQSLRAELAKWQTKAAESRKELSMVENEALAWPSSGSEFWITWLSRAYGCQAAQREKDLERRLRSLTEQLTAKQAQAEKLTIERDNLEARVEHANQARKNQLVESLAHTVKRNKIGVKHLLMDPSEPQRKYPSRGGLSSSLGVFRTSLAFKALVVGLRWLSGGSIMTMKMTMSIMPGFNRFKQLEMKTMALILVIMVLFFSESSIDENRKCFSPVTIFTKDMGRLSSSSPKPRKLAGVISIDTIDWKESSMWKASSVLNVEELTSLPCLATFRAQCQSRRSNTEEIDRKSWTRQRSLSNWEWYPLPREDTLCNSRVLYEGLLRVIVGEHVKEWSVEDVLPPMRILRVLWFLQPMKALCVVEGNRIGDQSCYKEADFSHAKRKHRDGTWSFFDSKVKEVDDDGKTLPREPPFLPPPRTSKPVLVLDLDNTLVSCLLDHHGSDPGGKVCSYFVAKRPGVDEFLHTMAKHYEIVLWTGSRKRYADGVLEVLPDVFSHRLYRVDKKLANLGRDLRKVVMVDDCRRGGCPETDNLIVISHYVHDGRHEACSKLKEVGELLVKMALVEDVRDEMRKLRESRVLQKIAACPHACKVRG</sequence>
<dbReference type="PANTHER" id="PTHR37761:SF2">
    <property type="entry name" value="OS09G0108400 PROTEIN"/>
    <property type="match status" value="1"/>
</dbReference>
<dbReference type="InterPro" id="IPR004274">
    <property type="entry name" value="FCP1_dom"/>
</dbReference>